<evidence type="ECO:0000256" key="1">
    <source>
        <dbReference type="SAM" id="Coils"/>
    </source>
</evidence>
<dbReference type="OrthoDB" id="9971986at2"/>
<name>A0A2T0W8B9_9LACT</name>
<keyword evidence="1" id="KW-0175">Coiled coil</keyword>
<sequence>MDKKIIEETLVDRKKILEEARQHNNEAEELDTGPYVEVEFEKEIRQIELEIDDLDSKLKNL</sequence>
<comment type="caution">
    <text evidence="2">The sequence shown here is derived from an EMBL/GenBank/DDBJ whole genome shotgun (WGS) entry which is preliminary data.</text>
</comment>
<accession>A0A2T0W8B9</accession>
<reference evidence="2 3" key="1">
    <citation type="submission" date="2018-03" db="EMBL/GenBank/DDBJ databases">
        <title>Genomic Encyclopedia of Archaeal and Bacterial Type Strains, Phase II (KMG-II): from individual species to whole genera.</title>
        <authorList>
            <person name="Goeker M."/>
        </authorList>
    </citation>
    <scope>NUCLEOTIDE SEQUENCE [LARGE SCALE GENOMIC DNA]</scope>
    <source>
        <strain evidence="2 3">DSM 13175</strain>
    </source>
</reference>
<dbReference type="Proteomes" id="UP000238205">
    <property type="component" value="Unassembled WGS sequence"/>
</dbReference>
<proteinExistence type="predicted"/>
<evidence type="ECO:0000313" key="2">
    <source>
        <dbReference type="EMBL" id="PRY82942.1"/>
    </source>
</evidence>
<dbReference type="AlphaFoldDB" id="A0A2T0W8B9"/>
<dbReference type="RefSeq" id="WP_106192203.1">
    <property type="nucleotide sequence ID" value="NZ_PVTO01000007.1"/>
</dbReference>
<dbReference type="EMBL" id="PVTO01000007">
    <property type="protein sequence ID" value="PRY82942.1"/>
    <property type="molecule type" value="Genomic_DNA"/>
</dbReference>
<gene>
    <name evidence="2" type="ORF">CLV38_10715</name>
</gene>
<evidence type="ECO:0000313" key="3">
    <source>
        <dbReference type="Proteomes" id="UP000238205"/>
    </source>
</evidence>
<organism evidence="2 3">
    <name type="scientific">Alkalibacterium olivapovliticus</name>
    <dbReference type="NCBI Taxonomy" id="99907"/>
    <lineage>
        <taxon>Bacteria</taxon>
        <taxon>Bacillati</taxon>
        <taxon>Bacillota</taxon>
        <taxon>Bacilli</taxon>
        <taxon>Lactobacillales</taxon>
        <taxon>Carnobacteriaceae</taxon>
        <taxon>Alkalibacterium</taxon>
    </lineage>
</organism>
<keyword evidence="3" id="KW-1185">Reference proteome</keyword>
<protein>
    <submittedName>
        <fullName evidence="2">Uncharacterized protein</fullName>
    </submittedName>
</protein>
<feature type="coiled-coil region" evidence="1">
    <location>
        <begin position="6"/>
        <end position="57"/>
    </location>
</feature>